<dbReference type="PANTHER" id="PTHR43289:SF34">
    <property type="entry name" value="SERINE_THREONINE-PROTEIN KINASE YBDM-RELATED"/>
    <property type="match status" value="1"/>
</dbReference>
<dbReference type="InterPro" id="IPR011009">
    <property type="entry name" value="Kinase-like_dom_sf"/>
</dbReference>
<evidence type="ECO:0000313" key="7">
    <source>
        <dbReference type="EMBL" id="TDD17103.1"/>
    </source>
</evidence>
<dbReference type="InterPro" id="IPR000719">
    <property type="entry name" value="Prot_kinase_dom"/>
</dbReference>
<dbReference type="PANTHER" id="PTHR43289">
    <property type="entry name" value="MITOGEN-ACTIVATED PROTEIN KINASE KINASE KINASE 20-RELATED"/>
    <property type="match status" value="1"/>
</dbReference>
<keyword evidence="7" id="KW-0723">Serine/threonine-protein kinase</keyword>
<dbReference type="GO" id="GO:0005524">
    <property type="term" value="F:ATP binding"/>
    <property type="evidence" value="ECO:0007669"/>
    <property type="project" value="UniProtKB-KW"/>
</dbReference>
<evidence type="ECO:0000256" key="2">
    <source>
        <dbReference type="ARBA" id="ARBA00022741"/>
    </source>
</evidence>
<protein>
    <submittedName>
        <fullName evidence="7">Serine/threonine protein kinase</fullName>
    </submittedName>
</protein>
<dbReference type="Pfam" id="PF00069">
    <property type="entry name" value="Pkinase"/>
    <property type="match status" value="1"/>
</dbReference>
<feature type="compositionally biased region" description="Gly residues" evidence="5">
    <location>
        <begin position="305"/>
        <end position="314"/>
    </location>
</feature>
<feature type="compositionally biased region" description="Low complexity" evidence="5">
    <location>
        <begin position="261"/>
        <end position="271"/>
    </location>
</feature>
<dbReference type="PROSITE" id="PS00108">
    <property type="entry name" value="PROTEIN_KINASE_ST"/>
    <property type="match status" value="1"/>
</dbReference>
<dbReference type="AlphaFoldDB" id="A0A4R4WKY8"/>
<evidence type="ECO:0000256" key="1">
    <source>
        <dbReference type="ARBA" id="ARBA00022679"/>
    </source>
</evidence>
<feature type="domain" description="Protein kinase" evidence="6">
    <location>
        <begin position="17"/>
        <end position="254"/>
    </location>
</feature>
<evidence type="ECO:0000256" key="3">
    <source>
        <dbReference type="ARBA" id="ARBA00022777"/>
    </source>
</evidence>
<evidence type="ECO:0000259" key="6">
    <source>
        <dbReference type="PROSITE" id="PS50011"/>
    </source>
</evidence>
<keyword evidence="1" id="KW-0808">Transferase</keyword>
<feature type="region of interest" description="Disordered" evidence="5">
    <location>
        <begin position="254"/>
        <end position="314"/>
    </location>
</feature>
<dbReference type="GO" id="GO:0004674">
    <property type="term" value="F:protein serine/threonine kinase activity"/>
    <property type="evidence" value="ECO:0007669"/>
    <property type="project" value="UniProtKB-KW"/>
</dbReference>
<dbReference type="Gene3D" id="1.10.510.10">
    <property type="entry name" value="Transferase(Phosphotransferase) domain 1"/>
    <property type="match status" value="1"/>
</dbReference>
<dbReference type="InterPro" id="IPR008271">
    <property type="entry name" value="Ser/Thr_kinase_AS"/>
</dbReference>
<keyword evidence="3 7" id="KW-0418">Kinase</keyword>
<dbReference type="PROSITE" id="PS50011">
    <property type="entry name" value="PROTEIN_KINASE_DOM"/>
    <property type="match status" value="1"/>
</dbReference>
<comment type="caution">
    <text evidence="7">The sequence shown here is derived from an EMBL/GenBank/DDBJ whole genome shotgun (WGS) entry which is preliminary data.</text>
</comment>
<reference evidence="7 8" key="1">
    <citation type="submission" date="2019-03" db="EMBL/GenBank/DDBJ databases">
        <title>Draft genome sequences of novel Actinobacteria.</title>
        <authorList>
            <person name="Sahin N."/>
            <person name="Ay H."/>
            <person name="Saygin H."/>
        </authorList>
    </citation>
    <scope>NUCLEOTIDE SEQUENCE [LARGE SCALE GENOMIC DNA]</scope>
    <source>
        <strain evidence="7 8">KC712</strain>
    </source>
</reference>
<evidence type="ECO:0000313" key="8">
    <source>
        <dbReference type="Proteomes" id="UP000294543"/>
    </source>
</evidence>
<dbReference type="CDD" id="cd14014">
    <property type="entry name" value="STKc_PknB_like"/>
    <property type="match status" value="1"/>
</dbReference>
<proteinExistence type="predicted"/>
<dbReference type="RefSeq" id="WP_132513476.1">
    <property type="nucleotide sequence ID" value="NZ_SMKP01000092.1"/>
</dbReference>
<dbReference type="SUPFAM" id="SSF56112">
    <property type="entry name" value="Protein kinase-like (PK-like)"/>
    <property type="match status" value="1"/>
</dbReference>
<feature type="non-terminal residue" evidence="7">
    <location>
        <position position="314"/>
    </location>
</feature>
<keyword evidence="8" id="KW-1185">Reference proteome</keyword>
<evidence type="ECO:0000256" key="4">
    <source>
        <dbReference type="ARBA" id="ARBA00022840"/>
    </source>
</evidence>
<keyword evidence="2" id="KW-0547">Nucleotide-binding</keyword>
<dbReference type="OrthoDB" id="5497928at2"/>
<dbReference type="Proteomes" id="UP000294543">
    <property type="component" value="Unassembled WGS sequence"/>
</dbReference>
<gene>
    <name evidence="7" type="ORF">E1294_28750</name>
</gene>
<accession>A0A4R4WKY8</accession>
<keyword evidence="4" id="KW-0067">ATP-binding</keyword>
<evidence type="ECO:0000256" key="5">
    <source>
        <dbReference type="SAM" id="MobiDB-lite"/>
    </source>
</evidence>
<organism evidence="7 8">
    <name type="scientific">Nonomuraea diastatica</name>
    <dbReference type="NCBI Taxonomy" id="1848329"/>
    <lineage>
        <taxon>Bacteria</taxon>
        <taxon>Bacillati</taxon>
        <taxon>Actinomycetota</taxon>
        <taxon>Actinomycetes</taxon>
        <taxon>Streptosporangiales</taxon>
        <taxon>Streptosporangiaceae</taxon>
        <taxon>Nonomuraea</taxon>
    </lineage>
</organism>
<name>A0A4R4WKY8_9ACTN</name>
<dbReference type="EMBL" id="SMKP01000092">
    <property type="protein sequence ID" value="TDD17103.1"/>
    <property type="molecule type" value="Genomic_DNA"/>
</dbReference>
<dbReference type="Gene3D" id="3.30.200.20">
    <property type="entry name" value="Phosphorylase Kinase, domain 1"/>
    <property type="match status" value="1"/>
</dbReference>
<sequence length="314" mass="31577">MAVDPLRPGDPEAVGEFRIVGRLGQGGQGIVYLGESPGSGQAAVKVMTGGIDRAFARELAAARMVDEFCTARVLVADLDHDPPYVAAEYIDGPALATAGPVRGAALTRLAIGTVTALAAIHRAGVVHRDFKPGNVLLGPDGPRVIDFGIARLVDATATQGASSGTPPYMSPEQLSGDTVGPAADMFAWGSTMTFAATGEPPFGRDTFAAVAYRILHGEPSLGGLPEPLRGIVARCLAKDPAARPGARTVLLELLGEPPDPAGAGAAPAPESRAPDGSRGTPEGHAPADSVAGALASEARDTTGDQAGGAGPAGD</sequence>